<protein>
    <submittedName>
        <fullName evidence="1">Uncharacterized protein</fullName>
    </submittedName>
</protein>
<dbReference type="EMBL" id="CM041553">
    <property type="protein sequence ID" value="KAI3353529.1"/>
    <property type="molecule type" value="Genomic_DNA"/>
</dbReference>
<reference evidence="1" key="1">
    <citation type="submission" date="2022-04" db="EMBL/GenBank/DDBJ databases">
        <title>Jade perch genome.</title>
        <authorList>
            <person name="Chao B."/>
        </authorList>
    </citation>
    <scope>NUCLEOTIDE SEQUENCE</scope>
    <source>
        <strain evidence="1">CB-2022</strain>
    </source>
</reference>
<dbReference type="Proteomes" id="UP000831701">
    <property type="component" value="Chromosome 23"/>
</dbReference>
<sequence>MNNAQDMSPDFVLMRLVSAAEDDRLDAENGNLVAGLGKEVLAHGGVKAGLDIGRDPTAGLEHPGGRLNKAQPSGGEGTAAPDSAGTESRAALSAPPQSPMEAQGFDFAPSPGLRPQLLVFSNIMRNGDGILDLERRNPPRDALGLEQSPGSGCSGPPVNNNNPLSPGDPQQQQQQTRAWGARPPGSEGAAELCRRHRLIAPPPEWPLLSEGSSPLAVIDSKWGCASGDGEGAVFELARRFGELGVGAVPKMLFKAGELPQCSCQGAHGPAGGGVEPGDDPTETSDALLVLEGLGSGEVAGLGMDACPEAETDDENGRREFLLNRKREIVQKMSGAFSISSFQAELRRQVEGMSPAAAQDADLSAQVCSLHGTLAGRLSQVSAGESEGAAQVSATSPSATPVQSSPWTTSPNLSQASTPRRRPERCASAPRTPTGWAAGGEKTLKVPGKSKKGSLKIRLSKLFRTKSCSGSNHLLDKRPSVTYSVSSAGSLVDMASGAAAEQEADSHSQPRLTRAHSAFSPASLSASLSAFTGETVSLVDVDISRRGANTPHPPTPPPPPRRSLSLLVADESTFGAIRNKRYQAVIPTQHLLKDILTAGFGVYMTFIDNDIAGPQPGPFLVSVMGASLQSLPLPLPPPPPPSHATIQHSLSLNDAFLRALPHSMPSPADVPPPSRQAPPPMLCALRRSEASNFTASLRELEKCGWYWGPMNWEDAEMKLKGKPDGSFLVRDSSDPRYILSLSFRSQGVTHHTRMEHYRGTFSLWCHPKFEDRCHSVVEFIERAIMHSKNGKFLYFLRSRVPAYLNWLPPTPVQLLYPVSRFSNVKSLQHLCRFCIRQMVRIDHIQELPLPRPLISYLSKFYYYDPEEEMYLSIKSIRRVVGAEQEAECASVLYECPVTSLSSQTAENRCCRRPECDSAVSVCFAEQQDSMATTVAVSPSEYLQPSTASTQAPPHKAGSDCPCSAQKPGFPVSEGQCDPAPCRPGLHRPWQPCPIVLTIQQSPARTNTSAPANIQYQMVPQIQGAQTIQVMPQGGQIQLIPGTNQAIITTPMTVPAPAAATAPVTPQKTVAIKPSPKLRKPNNSAANVVQLPSGLTLPLNVATGEVGGTQIITETAAAPPTPGKGRRGRKKKVVLAAHPPPPPPAQAASPPPEQMETILIEAGDNIIQAGNNLLIVQSPGQPAMVQQVQLVQSKPESQVVQIPQQALKVVQAASATLPPVPQRQSVSSNLQAAQTDPTPTQILFKTVSGEWQSVQLQDSVSTTTTPTTSIATTTTSPPPASTKRTLAGGRKERTLAKIAPAGGMIALNTSQLSSAAQAVQTISINGVQVQGVPVTITNAGGQQHLTVQTMQGGGLQLAAAQGQPALQVDQTLTLELPGQPGEKKRRMACTCPNCKDADKRPGEVGKRKHICHVPGCEKTFRKTSLLRAHVRLHTGERPFVCNWVFCGKRFTRSDELQRHARTHTGDKRFECSQCQKRFMRSDHLTKHYKTHINTKNL</sequence>
<comment type="caution">
    <text evidence="1">The sequence shown here is derived from an EMBL/GenBank/DDBJ whole genome shotgun (WGS) entry which is preliminary data.</text>
</comment>
<accession>A0ACB8VDK5</accession>
<organism evidence="1 2">
    <name type="scientific">Scortum barcoo</name>
    <name type="common">barcoo grunter</name>
    <dbReference type="NCBI Taxonomy" id="214431"/>
    <lineage>
        <taxon>Eukaryota</taxon>
        <taxon>Metazoa</taxon>
        <taxon>Chordata</taxon>
        <taxon>Craniata</taxon>
        <taxon>Vertebrata</taxon>
        <taxon>Euteleostomi</taxon>
        <taxon>Actinopterygii</taxon>
        <taxon>Neopterygii</taxon>
        <taxon>Teleostei</taxon>
        <taxon>Neoteleostei</taxon>
        <taxon>Acanthomorphata</taxon>
        <taxon>Eupercaria</taxon>
        <taxon>Centrarchiformes</taxon>
        <taxon>Terapontoidei</taxon>
        <taxon>Terapontidae</taxon>
        <taxon>Scortum</taxon>
    </lineage>
</organism>
<keyword evidence="2" id="KW-1185">Reference proteome</keyword>
<name>A0ACB8VDK5_9TELE</name>
<evidence type="ECO:0000313" key="1">
    <source>
        <dbReference type="EMBL" id="KAI3353529.1"/>
    </source>
</evidence>
<gene>
    <name evidence="1" type="ORF">L3Q82_020046</name>
</gene>
<evidence type="ECO:0000313" key="2">
    <source>
        <dbReference type="Proteomes" id="UP000831701"/>
    </source>
</evidence>
<proteinExistence type="predicted"/>